<dbReference type="PANTHER" id="PTHR43836">
    <property type="entry name" value="CATECHOL O-METHYLTRANSFERASE 1-RELATED"/>
    <property type="match status" value="1"/>
</dbReference>
<evidence type="ECO:0000256" key="3">
    <source>
        <dbReference type="ARBA" id="ARBA00022679"/>
    </source>
</evidence>
<dbReference type="RefSeq" id="XP_040628072.1">
    <property type="nucleotide sequence ID" value="XM_040767476.1"/>
</dbReference>
<dbReference type="PROSITE" id="PS51682">
    <property type="entry name" value="SAM_OMT_I"/>
    <property type="match status" value="1"/>
</dbReference>
<organism evidence="8 9">
    <name type="scientific">Dacryopinax primogenitus (strain DJM 731)</name>
    <name type="common">Brown rot fungus</name>
    <dbReference type="NCBI Taxonomy" id="1858805"/>
    <lineage>
        <taxon>Eukaryota</taxon>
        <taxon>Fungi</taxon>
        <taxon>Dikarya</taxon>
        <taxon>Basidiomycota</taxon>
        <taxon>Agaricomycotina</taxon>
        <taxon>Dacrymycetes</taxon>
        <taxon>Dacrymycetales</taxon>
        <taxon>Dacrymycetaceae</taxon>
        <taxon>Dacryopinax</taxon>
    </lineage>
</organism>
<dbReference type="GeneID" id="63682538"/>
<gene>
    <name evidence="8" type="ORF">DACRYDRAFT_100640</name>
</gene>
<keyword evidence="9" id="KW-1185">Reference proteome</keyword>
<proteinExistence type="inferred from homology"/>
<evidence type="ECO:0000256" key="1">
    <source>
        <dbReference type="ARBA" id="ARBA00012880"/>
    </source>
</evidence>
<dbReference type="GO" id="GO:0016206">
    <property type="term" value="F:catechol O-methyltransferase activity"/>
    <property type="evidence" value="ECO:0007669"/>
    <property type="project" value="UniProtKB-EC"/>
</dbReference>
<dbReference type="STRING" id="1858805.M5FZ78"/>
<protein>
    <recommendedName>
        <fullName evidence="1">catechol O-methyltransferase</fullName>
        <ecNumber evidence="1">2.1.1.6</ecNumber>
    </recommendedName>
</protein>
<dbReference type="OrthoDB" id="186626at2759"/>
<dbReference type="AlphaFoldDB" id="M5FZ78"/>
<keyword evidence="2" id="KW-0489">Methyltransferase</keyword>
<evidence type="ECO:0000256" key="2">
    <source>
        <dbReference type="ARBA" id="ARBA00022603"/>
    </source>
</evidence>
<dbReference type="HOGENOM" id="CLU_050461_0_0_1"/>
<dbReference type="Pfam" id="PF01596">
    <property type="entry name" value="Methyltransf_3"/>
    <property type="match status" value="1"/>
</dbReference>
<evidence type="ECO:0000313" key="9">
    <source>
        <dbReference type="Proteomes" id="UP000030653"/>
    </source>
</evidence>
<comment type="similarity">
    <text evidence="6">Belongs to the class I-like SAM-binding methyltransferase superfamily. Cation-dependent O-methyltransferase family.</text>
</comment>
<reference evidence="8 9" key="1">
    <citation type="journal article" date="2012" name="Science">
        <title>The Paleozoic origin of enzymatic lignin decomposition reconstructed from 31 fungal genomes.</title>
        <authorList>
            <person name="Floudas D."/>
            <person name="Binder M."/>
            <person name="Riley R."/>
            <person name="Barry K."/>
            <person name="Blanchette R.A."/>
            <person name="Henrissat B."/>
            <person name="Martinez A.T."/>
            <person name="Otillar R."/>
            <person name="Spatafora J.W."/>
            <person name="Yadav J.S."/>
            <person name="Aerts A."/>
            <person name="Benoit I."/>
            <person name="Boyd A."/>
            <person name="Carlson A."/>
            <person name="Copeland A."/>
            <person name="Coutinho P.M."/>
            <person name="de Vries R.P."/>
            <person name="Ferreira P."/>
            <person name="Findley K."/>
            <person name="Foster B."/>
            <person name="Gaskell J."/>
            <person name="Glotzer D."/>
            <person name="Gorecki P."/>
            <person name="Heitman J."/>
            <person name="Hesse C."/>
            <person name="Hori C."/>
            <person name="Igarashi K."/>
            <person name="Jurgens J.A."/>
            <person name="Kallen N."/>
            <person name="Kersten P."/>
            <person name="Kohler A."/>
            <person name="Kuees U."/>
            <person name="Kumar T.K.A."/>
            <person name="Kuo A."/>
            <person name="LaButti K."/>
            <person name="Larrondo L.F."/>
            <person name="Lindquist E."/>
            <person name="Ling A."/>
            <person name="Lombard V."/>
            <person name="Lucas S."/>
            <person name="Lundell T."/>
            <person name="Martin R."/>
            <person name="McLaughlin D.J."/>
            <person name="Morgenstern I."/>
            <person name="Morin E."/>
            <person name="Murat C."/>
            <person name="Nagy L.G."/>
            <person name="Nolan M."/>
            <person name="Ohm R.A."/>
            <person name="Patyshakuliyeva A."/>
            <person name="Rokas A."/>
            <person name="Ruiz-Duenas F.J."/>
            <person name="Sabat G."/>
            <person name="Salamov A."/>
            <person name="Samejima M."/>
            <person name="Schmutz J."/>
            <person name="Slot J.C."/>
            <person name="St John F."/>
            <person name="Stenlid J."/>
            <person name="Sun H."/>
            <person name="Sun S."/>
            <person name="Syed K."/>
            <person name="Tsang A."/>
            <person name="Wiebenga A."/>
            <person name="Young D."/>
            <person name="Pisabarro A."/>
            <person name="Eastwood D.C."/>
            <person name="Martin F."/>
            <person name="Cullen D."/>
            <person name="Grigoriev I.V."/>
            <person name="Hibbett D.S."/>
        </authorList>
    </citation>
    <scope>NUCLEOTIDE SEQUENCE [LARGE SCALE GENOMIC DNA]</scope>
    <source>
        <strain evidence="8 9">DJM-731 SS1</strain>
    </source>
</reference>
<feature type="compositionally biased region" description="Acidic residues" evidence="7">
    <location>
        <begin position="252"/>
        <end position="266"/>
    </location>
</feature>
<evidence type="ECO:0000256" key="4">
    <source>
        <dbReference type="ARBA" id="ARBA00022691"/>
    </source>
</evidence>
<evidence type="ECO:0000256" key="6">
    <source>
        <dbReference type="ARBA" id="ARBA00023453"/>
    </source>
</evidence>
<dbReference type="PANTHER" id="PTHR43836:SF2">
    <property type="entry name" value="CATECHOL O-METHYLTRANSFERASE 1-RELATED"/>
    <property type="match status" value="1"/>
</dbReference>
<dbReference type="EC" id="2.1.1.6" evidence="1"/>
<dbReference type="InterPro" id="IPR002935">
    <property type="entry name" value="SAM_O-MeTrfase"/>
</dbReference>
<sequence>MTSTMTTTCTSTAMLDRPTLHTPVGGYSSFSGDGREERLVSALLAHKDELQGKPQAVLEAIDRFAEGEYLMNVGAHKGQVVEEIIKEKGAKLILELGTYVGYSAIKFARHLLSLHPNGVLPPSWPSSPPLSSDARQFVGYICLEKSASYAHVANTLLGLAGLGDITKILIGPSTRSILKLHALLPALAPGTQFDLVFLDHHKPHYTMDLKALEEGGWVGKGTTVVADNVIKPGNPRYLAYVRGKTPVRIDKEEEEDGEEEGEEEAEAAQTKVHVGQGGEEAGEGVGEKADEQATELVVQDVELVGQDDTGDVLEELEEVDEETGTVIAGVKRLRYESMLVMSWDPYTGEDDGVEVSTCVGLQEEM</sequence>
<evidence type="ECO:0000313" key="8">
    <source>
        <dbReference type="EMBL" id="EJU01175.1"/>
    </source>
</evidence>
<evidence type="ECO:0000256" key="7">
    <source>
        <dbReference type="SAM" id="MobiDB-lite"/>
    </source>
</evidence>
<keyword evidence="5" id="KW-0128">Catecholamine metabolism</keyword>
<dbReference type="Proteomes" id="UP000030653">
    <property type="component" value="Unassembled WGS sequence"/>
</dbReference>
<evidence type="ECO:0000256" key="5">
    <source>
        <dbReference type="ARBA" id="ARBA00022939"/>
    </source>
</evidence>
<dbReference type="GO" id="GO:0032259">
    <property type="term" value="P:methylation"/>
    <property type="evidence" value="ECO:0007669"/>
    <property type="project" value="UniProtKB-KW"/>
</dbReference>
<dbReference type="GO" id="GO:0006584">
    <property type="term" value="P:catecholamine metabolic process"/>
    <property type="evidence" value="ECO:0007669"/>
    <property type="project" value="UniProtKB-KW"/>
</dbReference>
<dbReference type="SUPFAM" id="SSF53335">
    <property type="entry name" value="S-adenosyl-L-methionine-dependent methyltransferases"/>
    <property type="match status" value="1"/>
</dbReference>
<keyword evidence="3" id="KW-0808">Transferase</keyword>
<dbReference type="InterPro" id="IPR029063">
    <property type="entry name" value="SAM-dependent_MTases_sf"/>
</dbReference>
<dbReference type="EMBL" id="JH795865">
    <property type="protein sequence ID" value="EJU01175.1"/>
    <property type="molecule type" value="Genomic_DNA"/>
</dbReference>
<accession>M5FZ78</accession>
<feature type="region of interest" description="Disordered" evidence="7">
    <location>
        <begin position="248"/>
        <end position="286"/>
    </location>
</feature>
<keyword evidence="4" id="KW-0949">S-adenosyl-L-methionine</keyword>
<dbReference type="Gene3D" id="3.40.50.150">
    <property type="entry name" value="Vaccinia Virus protein VP39"/>
    <property type="match status" value="1"/>
</dbReference>
<name>M5FZ78_DACPD</name>